<dbReference type="PANTHER" id="PTHR43744:SF12">
    <property type="entry name" value="ABC TRANSPORTER PERMEASE PROTEIN MG189-RELATED"/>
    <property type="match status" value="1"/>
</dbReference>
<keyword evidence="2" id="KW-0813">Transport</keyword>
<dbReference type="InterPro" id="IPR000515">
    <property type="entry name" value="MetI-like"/>
</dbReference>
<sequence>MFTTRLALERKLQKFRIKRTAERNSKQITDRSIASIVTSFFFKMSILVFFGILLVFPFVLLISVALHADYTNVDSQGLTVSQVFDNAFNWSSFEQAFSSGYWFAAFYSAVSVVASIVFKLIVTTLLAYAFSFPRWRGKRQTWLFLLSLLILPESALLTGQLLVINSLELNGSTVGLVTALVLPYVASTFHAFMLKNSFEMIPDSLKLVAKIDGFSGIKFFFKIALPMVSPTTWTIIILTTLASWNSFLWPSIILSGQAADLKNSLKYVEVISLWTIQSGQVDRGDGVLDTLLNVRLAAALLAIAPIFILYFVFRKKIMNAISRQGRAIKG</sequence>
<dbReference type="InterPro" id="IPR035906">
    <property type="entry name" value="MetI-like_sf"/>
</dbReference>
<feature type="transmembrane region" description="Helical" evidence="7">
    <location>
        <begin position="292"/>
        <end position="313"/>
    </location>
</feature>
<dbReference type="PROSITE" id="PS50928">
    <property type="entry name" value="ABC_TM1"/>
    <property type="match status" value="1"/>
</dbReference>
<comment type="subcellular location">
    <subcellularLocation>
        <location evidence="1">Cell membrane</location>
        <topology evidence="1">Multi-pass membrane protein</topology>
    </subcellularLocation>
</comment>
<evidence type="ECO:0000313" key="10">
    <source>
        <dbReference type="Proteomes" id="UP000216943"/>
    </source>
</evidence>
<dbReference type="OrthoDB" id="9787837at2"/>
<dbReference type="EMBL" id="NQNY01000004">
    <property type="protein sequence ID" value="PAK21520.1"/>
    <property type="molecule type" value="Genomic_DNA"/>
</dbReference>
<organism evidence="9 10">
    <name type="scientific">Mycoplasmopsis agassizii</name>
    <dbReference type="NCBI Taxonomy" id="33922"/>
    <lineage>
        <taxon>Bacteria</taxon>
        <taxon>Bacillati</taxon>
        <taxon>Mycoplasmatota</taxon>
        <taxon>Mycoplasmoidales</taxon>
        <taxon>Metamycoplasmataceae</taxon>
        <taxon>Mycoplasmopsis</taxon>
    </lineage>
</organism>
<feature type="transmembrane region" description="Helical" evidence="7">
    <location>
        <begin position="176"/>
        <end position="198"/>
    </location>
</feature>
<feature type="domain" description="ABC transmembrane type-1" evidence="8">
    <location>
        <begin position="105"/>
        <end position="313"/>
    </location>
</feature>
<evidence type="ECO:0000256" key="7">
    <source>
        <dbReference type="SAM" id="Phobius"/>
    </source>
</evidence>
<dbReference type="GO" id="GO:0005886">
    <property type="term" value="C:plasma membrane"/>
    <property type="evidence" value="ECO:0007669"/>
    <property type="project" value="UniProtKB-SubCell"/>
</dbReference>
<dbReference type="PANTHER" id="PTHR43744">
    <property type="entry name" value="ABC TRANSPORTER PERMEASE PROTEIN MG189-RELATED-RELATED"/>
    <property type="match status" value="1"/>
</dbReference>
<dbReference type="SUPFAM" id="SSF161098">
    <property type="entry name" value="MetI-like"/>
    <property type="match status" value="1"/>
</dbReference>
<evidence type="ECO:0000256" key="3">
    <source>
        <dbReference type="ARBA" id="ARBA00022475"/>
    </source>
</evidence>
<keyword evidence="5 7" id="KW-1133">Transmembrane helix</keyword>
<reference evidence="10" key="1">
    <citation type="submission" date="2017-08" db="EMBL/GenBank/DDBJ databases">
        <authorList>
            <person name="Alvarez-Ponce D."/>
            <person name="Weitzman C.L."/>
            <person name="Tillett R.L."/>
            <person name="Sandmeier F.C."/>
            <person name="Tracy C.R."/>
        </authorList>
    </citation>
    <scope>NUCLEOTIDE SEQUENCE [LARGE SCALE GENOMIC DNA]</scope>
    <source>
        <strain evidence="10">723</strain>
    </source>
</reference>
<comment type="caution">
    <text evidence="9">The sequence shown here is derived from an EMBL/GenBank/DDBJ whole genome shotgun (WGS) entry which is preliminary data.</text>
</comment>
<keyword evidence="4 7" id="KW-0812">Transmembrane</keyword>
<gene>
    <name evidence="9" type="ORF">CJJ23_01880</name>
</gene>
<keyword evidence="6 7" id="KW-0472">Membrane</keyword>
<evidence type="ECO:0000256" key="4">
    <source>
        <dbReference type="ARBA" id="ARBA00022692"/>
    </source>
</evidence>
<protein>
    <recommendedName>
        <fullName evidence="8">ABC transmembrane type-1 domain-containing protein</fullName>
    </recommendedName>
</protein>
<feature type="transmembrane region" description="Helical" evidence="7">
    <location>
        <begin position="40"/>
        <end position="66"/>
    </location>
</feature>
<dbReference type="RefSeq" id="WP_095334686.1">
    <property type="nucleotide sequence ID" value="NZ_NQNY01000004.1"/>
</dbReference>
<dbReference type="AlphaFoldDB" id="A0A269TK28"/>
<feature type="transmembrane region" description="Helical" evidence="7">
    <location>
        <begin position="219"/>
        <end position="244"/>
    </location>
</feature>
<feature type="transmembrane region" description="Helical" evidence="7">
    <location>
        <begin position="101"/>
        <end position="130"/>
    </location>
</feature>
<evidence type="ECO:0000256" key="5">
    <source>
        <dbReference type="ARBA" id="ARBA00022989"/>
    </source>
</evidence>
<keyword evidence="3" id="KW-1003">Cell membrane</keyword>
<evidence type="ECO:0000256" key="1">
    <source>
        <dbReference type="ARBA" id="ARBA00004651"/>
    </source>
</evidence>
<dbReference type="GO" id="GO:0055085">
    <property type="term" value="P:transmembrane transport"/>
    <property type="evidence" value="ECO:0007669"/>
    <property type="project" value="InterPro"/>
</dbReference>
<evidence type="ECO:0000259" key="8">
    <source>
        <dbReference type="PROSITE" id="PS50928"/>
    </source>
</evidence>
<proteinExistence type="predicted"/>
<evidence type="ECO:0000256" key="2">
    <source>
        <dbReference type="ARBA" id="ARBA00022448"/>
    </source>
</evidence>
<feature type="transmembrane region" description="Helical" evidence="7">
    <location>
        <begin position="142"/>
        <end position="164"/>
    </location>
</feature>
<dbReference type="Proteomes" id="UP000216943">
    <property type="component" value="Unassembled WGS sequence"/>
</dbReference>
<name>A0A269TK28_9BACT</name>
<dbReference type="CDD" id="cd06261">
    <property type="entry name" value="TM_PBP2"/>
    <property type="match status" value="1"/>
</dbReference>
<accession>A0A269TK28</accession>
<dbReference type="Gene3D" id="1.10.3720.10">
    <property type="entry name" value="MetI-like"/>
    <property type="match status" value="1"/>
</dbReference>
<evidence type="ECO:0000256" key="6">
    <source>
        <dbReference type="ARBA" id="ARBA00023136"/>
    </source>
</evidence>
<evidence type="ECO:0000313" key="9">
    <source>
        <dbReference type="EMBL" id="PAK21520.1"/>
    </source>
</evidence>